<keyword evidence="1" id="KW-1133">Transmembrane helix</keyword>
<organism evidence="3">
    <name type="scientific">Micromonas pusilla (strain CCMP1545)</name>
    <name type="common">Picoplanktonic green alga</name>
    <dbReference type="NCBI Taxonomy" id="564608"/>
    <lineage>
        <taxon>Eukaryota</taxon>
        <taxon>Viridiplantae</taxon>
        <taxon>Chlorophyta</taxon>
        <taxon>Mamiellophyceae</taxon>
        <taxon>Mamiellales</taxon>
        <taxon>Mamiellaceae</taxon>
        <taxon>Micromonas</taxon>
    </lineage>
</organism>
<gene>
    <name evidence="2" type="ORF">MICPUCDRAFT_61319</name>
</gene>
<dbReference type="RefSeq" id="XP_003055480.1">
    <property type="nucleotide sequence ID" value="XM_003055434.1"/>
</dbReference>
<dbReference type="Proteomes" id="UP000001876">
    <property type="component" value="Unassembled WGS sequence"/>
</dbReference>
<reference evidence="2 3" key="1">
    <citation type="journal article" date="2009" name="Science">
        <title>Green evolution and dynamic adaptations revealed by genomes of the marine picoeukaryotes Micromonas.</title>
        <authorList>
            <person name="Worden A.Z."/>
            <person name="Lee J.H."/>
            <person name="Mock T."/>
            <person name="Rouze P."/>
            <person name="Simmons M.P."/>
            <person name="Aerts A.L."/>
            <person name="Allen A.E."/>
            <person name="Cuvelier M.L."/>
            <person name="Derelle E."/>
            <person name="Everett M.V."/>
            <person name="Foulon E."/>
            <person name="Grimwood J."/>
            <person name="Gundlach H."/>
            <person name="Henrissat B."/>
            <person name="Napoli C."/>
            <person name="McDonald S.M."/>
            <person name="Parker M.S."/>
            <person name="Rombauts S."/>
            <person name="Salamov A."/>
            <person name="Von Dassow P."/>
            <person name="Badger J.H."/>
            <person name="Coutinho P.M."/>
            <person name="Demir E."/>
            <person name="Dubchak I."/>
            <person name="Gentemann C."/>
            <person name="Eikrem W."/>
            <person name="Gready J.E."/>
            <person name="John U."/>
            <person name="Lanier W."/>
            <person name="Lindquist E.A."/>
            <person name="Lucas S."/>
            <person name="Mayer K.F."/>
            <person name="Moreau H."/>
            <person name="Not F."/>
            <person name="Otillar R."/>
            <person name="Panaud O."/>
            <person name="Pangilinan J."/>
            <person name="Paulsen I."/>
            <person name="Piegu B."/>
            <person name="Poliakov A."/>
            <person name="Robbens S."/>
            <person name="Schmutz J."/>
            <person name="Toulza E."/>
            <person name="Wyss T."/>
            <person name="Zelensky A."/>
            <person name="Zhou K."/>
            <person name="Armbrust E.V."/>
            <person name="Bhattacharya D."/>
            <person name="Goodenough U.W."/>
            <person name="Van de Peer Y."/>
            <person name="Grigoriev I.V."/>
        </authorList>
    </citation>
    <scope>NUCLEOTIDE SEQUENCE [LARGE SCALE GENOMIC DNA]</scope>
    <source>
        <strain evidence="2 3">CCMP1545</strain>
    </source>
</reference>
<feature type="transmembrane region" description="Helical" evidence="1">
    <location>
        <begin position="20"/>
        <end position="41"/>
    </location>
</feature>
<accession>C1MHF1</accession>
<protein>
    <submittedName>
        <fullName evidence="2">Predicted protein</fullName>
    </submittedName>
</protein>
<keyword evidence="3" id="KW-1185">Reference proteome</keyword>
<dbReference type="AlphaFoldDB" id="C1MHF1"/>
<evidence type="ECO:0000313" key="2">
    <source>
        <dbReference type="EMBL" id="EEH60732.1"/>
    </source>
</evidence>
<dbReference type="GeneID" id="9680327"/>
<proteinExistence type="predicted"/>
<keyword evidence="1" id="KW-0472">Membrane</keyword>
<dbReference type="EMBL" id="GG663735">
    <property type="protein sequence ID" value="EEH60732.1"/>
    <property type="molecule type" value="Genomic_DNA"/>
</dbReference>
<dbReference type="KEGG" id="mpp:MICPUCDRAFT_61319"/>
<evidence type="ECO:0000256" key="1">
    <source>
        <dbReference type="SAM" id="Phobius"/>
    </source>
</evidence>
<keyword evidence="1" id="KW-0812">Transmembrane</keyword>
<sequence>MSPIVKEVTPLLERKPARKWPIVTAVASVAIVGTLGAILVFSRTNTFQSNSASALGLTPAEVEAQYVAMENAGPDFNWKPCGVCPTPSDILSCPPCMIGGLRGRCVDVGVCQTTDIQVVGSNPLDAYVHTTSDEDDEKYMEMENAGPDFKWYPCPACAGSQADGRSTCAPCLNDNERGRCGPAVGQCTVNSAPVMSAPTYVPLESPMPAPRLSVAPWGNRRMCATTEEKQHGHRGLTDGQTCYLEQWGPDASGAWVRIRDARGRCVEINEDTPPTTPGMSTSASYPTMGMSYAFCLDDRRCKTREQKQAGMPGPGPGRGCMWPFVMGQPGRCVDSPYDEAVGGYCQWNNPHFTTPPGCTGPSCTGARLGVAAKEAAAGGPGLHAEN</sequence>
<evidence type="ECO:0000313" key="3">
    <source>
        <dbReference type="Proteomes" id="UP000001876"/>
    </source>
</evidence>
<name>C1MHF1_MICPC</name>